<dbReference type="PANTHER" id="PTHR42648">
    <property type="entry name" value="TRANSPOSASE, PUTATIVE-RELATED"/>
    <property type="match status" value="1"/>
</dbReference>
<dbReference type="EMBL" id="SSTE01008362">
    <property type="protein sequence ID" value="KAA0056038.1"/>
    <property type="molecule type" value="Genomic_DNA"/>
</dbReference>
<evidence type="ECO:0000313" key="3">
    <source>
        <dbReference type="EMBL" id="KAA0056038.1"/>
    </source>
</evidence>
<accession>A0A5A7ULT2</accession>
<dbReference type="InterPro" id="IPR012337">
    <property type="entry name" value="RNaseH-like_sf"/>
</dbReference>
<dbReference type="GO" id="GO:0008233">
    <property type="term" value="F:peptidase activity"/>
    <property type="evidence" value="ECO:0007669"/>
    <property type="project" value="UniProtKB-KW"/>
</dbReference>
<evidence type="ECO:0000259" key="2">
    <source>
        <dbReference type="PROSITE" id="PS50994"/>
    </source>
</evidence>
<protein>
    <recommendedName>
        <fullName evidence="2">Integrase catalytic domain-containing protein</fullName>
    </recommendedName>
</protein>
<dbReference type="OrthoDB" id="6776856at2759"/>
<organism evidence="3 4">
    <name type="scientific">Cucumis melo var. makuwa</name>
    <name type="common">Oriental melon</name>
    <dbReference type="NCBI Taxonomy" id="1194695"/>
    <lineage>
        <taxon>Eukaryota</taxon>
        <taxon>Viridiplantae</taxon>
        <taxon>Streptophyta</taxon>
        <taxon>Embryophyta</taxon>
        <taxon>Tracheophyta</taxon>
        <taxon>Spermatophyta</taxon>
        <taxon>Magnoliopsida</taxon>
        <taxon>eudicotyledons</taxon>
        <taxon>Gunneridae</taxon>
        <taxon>Pentapetalae</taxon>
        <taxon>rosids</taxon>
        <taxon>fabids</taxon>
        <taxon>Cucurbitales</taxon>
        <taxon>Cucurbitaceae</taxon>
        <taxon>Benincaseae</taxon>
        <taxon>Cucumis</taxon>
    </lineage>
</organism>
<dbReference type="GO" id="GO:0003676">
    <property type="term" value="F:nucleic acid binding"/>
    <property type="evidence" value="ECO:0007669"/>
    <property type="project" value="InterPro"/>
</dbReference>
<dbReference type="AlphaFoldDB" id="A0A5A7ULT2"/>
<dbReference type="PROSITE" id="PS50994">
    <property type="entry name" value="INTEGRASE"/>
    <property type="match status" value="1"/>
</dbReference>
<dbReference type="InterPro" id="IPR036397">
    <property type="entry name" value="RNaseH_sf"/>
</dbReference>
<feature type="domain" description="Integrase catalytic" evidence="2">
    <location>
        <begin position="79"/>
        <end position="176"/>
    </location>
</feature>
<sequence length="219" mass="25115">MGNNQDCEIIGVSSVLLKLSNNREVLLKEVRHVPKLKRNLISLGEHHSKAYMVIFGDQLELILGVDQVKVETQTERKIKFLRTDNGLEFLSNDFNFLCNEFGISRHRTVAYTPQQNGVAERMNRTLMERVRCMVSDAKISENFWAEALATATYTVNRSPCVSIDMKTPEERWTGATPKLSNLKPFWCTAYVYIKQSKIEPRTLKCMFIGYPDGVKGYKL</sequence>
<name>A0A5A7ULT2_CUCMM</name>
<dbReference type="InterPro" id="IPR057670">
    <property type="entry name" value="SH3_retrovirus"/>
</dbReference>
<comment type="caution">
    <text evidence="3">The sequence shown here is derived from an EMBL/GenBank/DDBJ whole genome shotgun (WGS) entry which is preliminary data.</text>
</comment>
<dbReference type="Pfam" id="PF25597">
    <property type="entry name" value="SH3_retrovirus"/>
    <property type="match status" value="1"/>
</dbReference>
<evidence type="ECO:0000313" key="4">
    <source>
        <dbReference type="Proteomes" id="UP000321393"/>
    </source>
</evidence>
<dbReference type="GO" id="GO:0015074">
    <property type="term" value="P:DNA integration"/>
    <property type="evidence" value="ECO:0007669"/>
    <property type="project" value="InterPro"/>
</dbReference>
<keyword evidence="1" id="KW-0645">Protease</keyword>
<dbReference type="Proteomes" id="UP000321393">
    <property type="component" value="Unassembled WGS sequence"/>
</dbReference>
<keyword evidence="1" id="KW-0378">Hydrolase</keyword>
<dbReference type="Gene3D" id="3.30.420.10">
    <property type="entry name" value="Ribonuclease H-like superfamily/Ribonuclease H"/>
    <property type="match status" value="1"/>
</dbReference>
<dbReference type="Pfam" id="PF22936">
    <property type="entry name" value="Pol_BBD"/>
    <property type="match status" value="1"/>
</dbReference>
<reference evidence="3 4" key="1">
    <citation type="submission" date="2019-08" db="EMBL/GenBank/DDBJ databases">
        <title>Draft genome sequences of two oriental melons (Cucumis melo L. var makuwa).</title>
        <authorList>
            <person name="Kwon S.-Y."/>
        </authorList>
    </citation>
    <scope>NUCLEOTIDE SEQUENCE [LARGE SCALE GENOMIC DNA]</scope>
    <source>
        <strain evidence="4">cv. SW 3</strain>
        <tissue evidence="3">Leaf</tissue>
    </source>
</reference>
<dbReference type="SUPFAM" id="SSF53098">
    <property type="entry name" value="Ribonuclease H-like"/>
    <property type="match status" value="1"/>
</dbReference>
<gene>
    <name evidence="3" type="ORF">E6C27_scaffold319G001970</name>
</gene>
<proteinExistence type="predicted"/>
<dbReference type="InterPro" id="IPR039537">
    <property type="entry name" value="Retrotran_Ty1/copia-like"/>
</dbReference>
<dbReference type="InterPro" id="IPR054722">
    <property type="entry name" value="PolX-like_BBD"/>
</dbReference>
<dbReference type="STRING" id="1194695.A0A5A7ULT2"/>
<dbReference type="GO" id="GO:0006508">
    <property type="term" value="P:proteolysis"/>
    <property type="evidence" value="ECO:0007669"/>
    <property type="project" value="UniProtKB-KW"/>
</dbReference>
<dbReference type="PANTHER" id="PTHR42648:SF28">
    <property type="entry name" value="TRANSPOSON-ENCODED PROTEIN WITH RIBONUCLEASE H-LIKE AND RETROVIRUS ZINC FINGER-LIKE DOMAINS"/>
    <property type="match status" value="1"/>
</dbReference>
<evidence type="ECO:0000256" key="1">
    <source>
        <dbReference type="ARBA" id="ARBA00022670"/>
    </source>
</evidence>
<dbReference type="InterPro" id="IPR001584">
    <property type="entry name" value="Integrase_cat-core"/>
</dbReference>